<gene>
    <name evidence="4" type="ORF">I2H31_02435</name>
</gene>
<keyword evidence="4" id="KW-0645">Protease</keyword>
<evidence type="ECO:0000256" key="2">
    <source>
        <dbReference type="SAM" id="Phobius"/>
    </source>
</evidence>
<feature type="transmembrane region" description="Helical" evidence="2">
    <location>
        <begin position="48"/>
        <end position="72"/>
    </location>
</feature>
<keyword evidence="5" id="KW-1185">Reference proteome</keyword>
<dbReference type="PANTHER" id="PTHR34978:SF3">
    <property type="entry name" value="SLR0241 PROTEIN"/>
    <property type="match status" value="1"/>
</dbReference>
<dbReference type="CDD" id="cd07341">
    <property type="entry name" value="M56_BlaR1_MecR1_like"/>
    <property type="match status" value="1"/>
</dbReference>
<evidence type="ECO:0000256" key="1">
    <source>
        <dbReference type="SAM" id="MobiDB-lite"/>
    </source>
</evidence>
<protein>
    <submittedName>
        <fullName evidence="4">M48 family metalloprotease</fullName>
    </submittedName>
</protein>
<keyword evidence="2" id="KW-0472">Membrane</keyword>
<organism evidence="4 5">
    <name type="scientific">Hymenobacter ruricola</name>
    <dbReference type="NCBI Taxonomy" id="2791023"/>
    <lineage>
        <taxon>Bacteria</taxon>
        <taxon>Pseudomonadati</taxon>
        <taxon>Bacteroidota</taxon>
        <taxon>Cytophagia</taxon>
        <taxon>Cytophagales</taxon>
        <taxon>Hymenobacteraceae</taxon>
        <taxon>Hymenobacter</taxon>
    </lineage>
</organism>
<dbReference type="Gene3D" id="3.30.2010.10">
    <property type="entry name" value="Metalloproteases ('zincins'), catalytic domain"/>
    <property type="match status" value="1"/>
</dbReference>
<feature type="region of interest" description="Disordered" evidence="1">
    <location>
        <begin position="836"/>
        <end position="908"/>
    </location>
</feature>
<dbReference type="GO" id="GO:0008237">
    <property type="term" value="F:metallopeptidase activity"/>
    <property type="evidence" value="ECO:0007669"/>
    <property type="project" value="UniProtKB-KW"/>
</dbReference>
<feature type="region of interest" description="Disordered" evidence="1">
    <location>
        <begin position="458"/>
        <end position="477"/>
    </location>
</feature>
<proteinExistence type="predicted"/>
<feature type="region of interest" description="Disordered" evidence="1">
    <location>
        <begin position="719"/>
        <end position="778"/>
    </location>
</feature>
<feature type="region of interest" description="Disordered" evidence="1">
    <location>
        <begin position="415"/>
        <end position="443"/>
    </location>
</feature>
<feature type="compositionally biased region" description="Low complexity" evidence="1">
    <location>
        <begin position="418"/>
        <end position="443"/>
    </location>
</feature>
<name>A0ABS0HZ38_9BACT</name>
<feature type="transmembrane region" description="Helical" evidence="2">
    <location>
        <begin position="20"/>
        <end position="41"/>
    </location>
</feature>
<keyword evidence="2" id="KW-1133">Transmembrane helix</keyword>
<evidence type="ECO:0000313" key="4">
    <source>
        <dbReference type="EMBL" id="MBF9219950.1"/>
    </source>
</evidence>
<feature type="compositionally biased region" description="Basic and acidic residues" evidence="1">
    <location>
        <begin position="458"/>
        <end position="468"/>
    </location>
</feature>
<evidence type="ECO:0000259" key="3">
    <source>
        <dbReference type="Pfam" id="PF05569"/>
    </source>
</evidence>
<dbReference type="RefSeq" id="WP_196291406.1">
    <property type="nucleotide sequence ID" value="NZ_JADQDM010000001.1"/>
</dbReference>
<feature type="compositionally biased region" description="Pro residues" evidence="1">
    <location>
        <begin position="884"/>
        <end position="903"/>
    </location>
</feature>
<feature type="compositionally biased region" description="Polar residues" evidence="1">
    <location>
        <begin position="838"/>
        <end position="854"/>
    </location>
</feature>
<comment type="caution">
    <text evidence="4">The sequence shown here is derived from an EMBL/GenBank/DDBJ whole genome shotgun (WGS) entry which is preliminary data.</text>
</comment>
<dbReference type="Proteomes" id="UP000618931">
    <property type="component" value="Unassembled WGS sequence"/>
</dbReference>
<feature type="compositionally biased region" description="Basic and acidic residues" evidence="1">
    <location>
        <begin position="726"/>
        <end position="778"/>
    </location>
</feature>
<dbReference type="Pfam" id="PF05569">
    <property type="entry name" value="Peptidase_M56"/>
    <property type="match status" value="1"/>
</dbReference>
<reference evidence="4 5" key="1">
    <citation type="submission" date="2020-11" db="EMBL/GenBank/DDBJ databases">
        <authorList>
            <person name="Kim M.K."/>
        </authorList>
    </citation>
    <scope>NUCLEOTIDE SEQUENCE [LARGE SCALE GENOMIC DNA]</scope>
    <source>
        <strain evidence="4 5">BT662</strain>
    </source>
</reference>
<keyword evidence="2" id="KW-0812">Transmembrane</keyword>
<keyword evidence="4" id="KW-0378">Hydrolase</keyword>
<feature type="transmembrane region" description="Helical" evidence="2">
    <location>
        <begin position="162"/>
        <end position="185"/>
    </location>
</feature>
<keyword evidence="4" id="KW-0482">Metalloprotease</keyword>
<dbReference type="InterPro" id="IPR008756">
    <property type="entry name" value="Peptidase_M56"/>
</dbReference>
<evidence type="ECO:0000313" key="5">
    <source>
        <dbReference type="Proteomes" id="UP000618931"/>
    </source>
</evidence>
<accession>A0ABS0HZ38</accession>
<sequence>MTALENFASPALTRALGWTLLHSLWQGALVAAVLAGALLLLRRQRAEVRYVASAGALGMMVALAGITFGLYFRAGGGPAKSEVLTTRIVESARTVPSKQGERPALRPATTTETVTTVVVSAADKASAGAEAPVLTAQNQADASAMPNWLAVGLRYFDKHMPLLVLGWLLGLLAMSLRMLGGLLYVQRLRRYRVRPLGAVWQERLAALAARSGVRRPVALLESALVQVPLVVGHVRPVILLPLGAVAGLSAAHLEAILAHELAHVLRRDYLVNLLQTVAESLFFYHPAVWFMARCVRTERENCCDDTATALCGGDSLRLARALTALAEWSQSAVVTTSPRLALAAMGGRGALLNRVRRLVQRRPAAPTLAEGCMAGALVLGGLGLLGGSVALAGPLSRPAAASAQPAAFDWQTGPVQNAARPTAPADTTKRAAAAKSGAAATPAAGTAATEAAAAKARELAAADEDTHGSDATMGDTIFRRNVRERRDGRRVIVDGREAAPVLAGPGTVVVTKDKKGRITDLVVNGQRVETATGKVKAKSKNDKDAQVEVIQVDPASGPQSRTYVYGGNSNGNAPYVYQWPQANGGTYVELGPLAASPQGLNELRRLAPRSNGRTFVEVAPGNFNQLWNRNSSGNFTQTFRSQLPGGPAGPDPSLAQTRDALRAAERGLREASAVKNLSAEQRKRLNSRLDEVRAQLKRLDSAPHSLRFGDQSASSFRSIESQGLQEELRAQEEELRARQQELRDRQQELRDRAAEMGERLREEREEQREERSRVAERRSVNEEVLVSELLKDGLIKDRNNFQFRLTARELVVDGKTQPQKVLDKYVKLYEKNSGRKMTATSSVSVGRNGTSTTISDHDAAPPRLPRPPRAPMPPAPMGPSGALAPPPPAPLLDAPAPPRPPRAPSVDTRALRDELRKDGLVGENDKSFSLQLNSSGLTVNGKKVSDDQAAKYRKLLDAREGSTYNMSISLD</sequence>
<feature type="domain" description="Peptidase M56" evidence="3">
    <location>
        <begin position="128"/>
        <end position="309"/>
    </location>
</feature>
<feature type="compositionally biased region" description="Pro residues" evidence="1">
    <location>
        <begin position="862"/>
        <end position="877"/>
    </location>
</feature>
<dbReference type="InterPro" id="IPR052173">
    <property type="entry name" value="Beta-lactam_resp_regulator"/>
</dbReference>
<dbReference type="EMBL" id="JADQDM010000001">
    <property type="protein sequence ID" value="MBF9219950.1"/>
    <property type="molecule type" value="Genomic_DNA"/>
</dbReference>
<dbReference type="PANTHER" id="PTHR34978">
    <property type="entry name" value="POSSIBLE SENSOR-TRANSDUCER PROTEIN BLAR"/>
    <property type="match status" value="1"/>
</dbReference>